<evidence type="ECO:0000256" key="1">
    <source>
        <dbReference type="SAM" id="MobiDB-lite"/>
    </source>
</evidence>
<feature type="region of interest" description="Disordered" evidence="1">
    <location>
        <begin position="35"/>
        <end position="70"/>
    </location>
</feature>
<comment type="caution">
    <text evidence="2">The sequence shown here is derived from an EMBL/GenBank/DDBJ whole genome shotgun (WGS) entry which is preliminary data.</text>
</comment>
<organism evidence="2 3">
    <name type="scientific">Diaporthe vaccinii</name>
    <dbReference type="NCBI Taxonomy" id="105482"/>
    <lineage>
        <taxon>Eukaryota</taxon>
        <taxon>Fungi</taxon>
        <taxon>Dikarya</taxon>
        <taxon>Ascomycota</taxon>
        <taxon>Pezizomycotina</taxon>
        <taxon>Sordariomycetes</taxon>
        <taxon>Sordariomycetidae</taxon>
        <taxon>Diaporthales</taxon>
        <taxon>Diaporthaceae</taxon>
        <taxon>Diaporthe</taxon>
        <taxon>Diaporthe eres species complex</taxon>
    </lineage>
</organism>
<protein>
    <submittedName>
        <fullName evidence="2">Uncharacterized protein</fullName>
    </submittedName>
</protein>
<feature type="compositionally biased region" description="Polar residues" evidence="1">
    <location>
        <begin position="35"/>
        <end position="50"/>
    </location>
</feature>
<keyword evidence="3" id="KW-1185">Reference proteome</keyword>
<evidence type="ECO:0000313" key="2">
    <source>
        <dbReference type="EMBL" id="KAL2275272.1"/>
    </source>
</evidence>
<name>A0ABR4DYM1_9PEZI</name>
<accession>A0ABR4DYM1</accession>
<proteinExistence type="predicted"/>
<gene>
    <name evidence="2" type="ORF">FJTKL_02211</name>
</gene>
<feature type="region of interest" description="Disordered" evidence="1">
    <location>
        <begin position="1"/>
        <end position="22"/>
    </location>
</feature>
<dbReference type="EMBL" id="JBAWTH010000139">
    <property type="protein sequence ID" value="KAL2275272.1"/>
    <property type="molecule type" value="Genomic_DNA"/>
</dbReference>
<evidence type="ECO:0000313" key="3">
    <source>
        <dbReference type="Proteomes" id="UP001600888"/>
    </source>
</evidence>
<reference evidence="2 3" key="1">
    <citation type="submission" date="2024-03" db="EMBL/GenBank/DDBJ databases">
        <title>A high-quality draft genome sequence of Diaporthe vaccinii, a causative agent of upright dieback and viscid rot disease in cranberry plants.</title>
        <authorList>
            <person name="Sarrasin M."/>
            <person name="Lang B.F."/>
            <person name="Burger G."/>
        </authorList>
    </citation>
    <scope>NUCLEOTIDE SEQUENCE [LARGE SCALE GENOMIC DNA]</scope>
    <source>
        <strain evidence="2 3">IS7</strain>
    </source>
</reference>
<feature type="compositionally biased region" description="Polar residues" evidence="1">
    <location>
        <begin position="58"/>
        <end position="67"/>
    </location>
</feature>
<dbReference type="Proteomes" id="UP001600888">
    <property type="component" value="Unassembled WGS sequence"/>
</dbReference>
<sequence length="178" mass="20283">MYHSSTSHLKMANEQSNASSGDEATHIVNGVATLSVTSPNSTSENQNFSDKSAEAALSATSSVQSPRSRPLWNTREGRIAGFKRMIKKELFPENRANYEALIRYYEEGGKVPEGDEEVWAFDGQASFGIRDYKRFDQMPEGWLNKHRYCDCSKYYQIHYVPKSDEYMIADKEGRVFLD</sequence>